<keyword evidence="2" id="KW-1185">Reference proteome</keyword>
<name>A0AA38GIG7_TAXCH</name>
<gene>
    <name evidence="1" type="ORF">KI387_018250</name>
</gene>
<feature type="non-terminal residue" evidence="1">
    <location>
        <position position="50"/>
    </location>
</feature>
<protein>
    <submittedName>
        <fullName evidence="1">Uncharacterized protein</fullName>
    </submittedName>
</protein>
<evidence type="ECO:0000313" key="1">
    <source>
        <dbReference type="EMBL" id="KAH9323611.1"/>
    </source>
</evidence>
<dbReference type="EMBL" id="JAHRHJ020000003">
    <property type="protein sequence ID" value="KAH9323611.1"/>
    <property type="molecule type" value="Genomic_DNA"/>
</dbReference>
<sequence length="50" mass="5133">LVGHSAGIGYGSIEPDVSSADTDYYSIGLDSGTGTTRRAELGHGIDIGHR</sequence>
<accession>A0AA38GIG7</accession>
<evidence type="ECO:0000313" key="2">
    <source>
        <dbReference type="Proteomes" id="UP000824469"/>
    </source>
</evidence>
<dbReference type="AlphaFoldDB" id="A0AA38GIG7"/>
<reference evidence="1 2" key="1">
    <citation type="journal article" date="2021" name="Nat. Plants">
        <title>The Taxus genome provides insights into paclitaxel biosynthesis.</title>
        <authorList>
            <person name="Xiong X."/>
            <person name="Gou J."/>
            <person name="Liao Q."/>
            <person name="Li Y."/>
            <person name="Zhou Q."/>
            <person name="Bi G."/>
            <person name="Li C."/>
            <person name="Du R."/>
            <person name="Wang X."/>
            <person name="Sun T."/>
            <person name="Guo L."/>
            <person name="Liang H."/>
            <person name="Lu P."/>
            <person name="Wu Y."/>
            <person name="Zhang Z."/>
            <person name="Ro D.K."/>
            <person name="Shang Y."/>
            <person name="Huang S."/>
            <person name="Yan J."/>
        </authorList>
    </citation>
    <scope>NUCLEOTIDE SEQUENCE [LARGE SCALE GENOMIC DNA]</scope>
    <source>
        <strain evidence="1">Ta-2019</strain>
    </source>
</reference>
<organism evidence="1 2">
    <name type="scientific">Taxus chinensis</name>
    <name type="common">Chinese yew</name>
    <name type="synonym">Taxus wallichiana var. chinensis</name>
    <dbReference type="NCBI Taxonomy" id="29808"/>
    <lineage>
        <taxon>Eukaryota</taxon>
        <taxon>Viridiplantae</taxon>
        <taxon>Streptophyta</taxon>
        <taxon>Embryophyta</taxon>
        <taxon>Tracheophyta</taxon>
        <taxon>Spermatophyta</taxon>
        <taxon>Pinopsida</taxon>
        <taxon>Pinidae</taxon>
        <taxon>Conifers II</taxon>
        <taxon>Cupressales</taxon>
        <taxon>Taxaceae</taxon>
        <taxon>Taxus</taxon>
    </lineage>
</organism>
<dbReference type="Proteomes" id="UP000824469">
    <property type="component" value="Unassembled WGS sequence"/>
</dbReference>
<feature type="non-terminal residue" evidence="1">
    <location>
        <position position="1"/>
    </location>
</feature>
<comment type="caution">
    <text evidence="1">The sequence shown here is derived from an EMBL/GenBank/DDBJ whole genome shotgun (WGS) entry which is preliminary data.</text>
</comment>
<proteinExistence type="predicted"/>